<evidence type="ECO:0000256" key="1">
    <source>
        <dbReference type="SAM" id="MobiDB-lite"/>
    </source>
</evidence>
<keyword evidence="3" id="KW-1185">Reference proteome</keyword>
<evidence type="ECO:0000313" key="2">
    <source>
        <dbReference type="EMBL" id="OMP13821.1"/>
    </source>
</evidence>
<feature type="region of interest" description="Disordered" evidence="1">
    <location>
        <begin position="207"/>
        <end position="227"/>
    </location>
</feature>
<organism evidence="2 3">
    <name type="scientific">Corchorus olitorius</name>
    <dbReference type="NCBI Taxonomy" id="93759"/>
    <lineage>
        <taxon>Eukaryota</taxon>
        <taxon>Viridiplantae</taxon>
        <taxon>Streptophyta</taxon>
        <taxon>Embryophyta</taxon>
        <taxon>Tracheophyta</taxon>
        <taxon>Spermatophyta</taxon>
        <taxon>Magnoliopsida</taxon>
        <taxon>eudicotyledons</taxon>
        <taxon>Gunneridae</taxon>
        <taxon>Pentapetalae</taxon>
        <taxon>rosids</taxon>
        <taxon>malvids</taxon>
        <taxon>Malvales</taxon>
        <taxon>Malvaceae</taxon>
        <taxon>Grewioideae</taxon>
        <taxon>Apeibeae</taxon>
        <taxon>Corchorus</taxon>
    </lineage>
</organism>
<feature type="non-terminal residue" evidence="2">
    <location>
        <position position="1"/>
    </location>
</feature>
<accession>A0A1R3L3B5</accession>
<gene>
    <name evidence="2" type="ORF">COLO4_00868</name>
</gene>
<proteinExistence type="predicted"/>
<comment type="caution">
    <text evidence="2">The sequence shown here is derived from an EMBL/GenBank/DDBJ whole genome shotgun (WGS) entry which is preliminary data.</text>
</comment>
<protein>
    <submittedName>
        <fullName evidence="2">Uncharacterized protein</fullName>
    </submittedName>
</protein>
<name>A0A1R3L3B5_9ROSI</name>
<dbReference type="Proteomes" id="UP000187203">
    <property type="component" value="Unassembled WGS sequence"/>
</dbReference>
<feature type="non-terminal residue" evidence="2">
    <location>
        <position position="257"/>
    </location>
</feature>
<reference evidence="3" key="1">
    <citation type="submission" date="2013-09" db="EMBL/GenBank/DDBJ databases">
        <title>Corchorus olitorius genome sequencing.</title>
        <authorList>
            <person name="Alam M."/>
            <person name="Haque M.S."/>
            <person name="Islam M.S."/>
            <person name="Emdad E.M."/>
            <person name="Islam M.M."/>
            <person name="Ahmed B."/>
            <person name="Halim A."/>
            <person name="Hossen Q.M.M."/>
            <person name="Hossain M.Z."/>
            <person name="Ahmed R."/>
            <person name="Khan M.M."/>
            <person name="Islam R."/>
            <person name="Rashid M.M."/>
            <person name="Khan S.A."/>
            <person name="Rahman M.S."/>
            <person name="Alam M."/>
            <person name="Yahiya A.S."/>
            <person name="Khan M.S."/>
            <person name="Azam M.S."/>
            <person name="Haque T."/>
            <person name="Lashkar M.Z.H."/>
            <person name="Akhand A.I."/>
            <person name="Morshed G."/>
            <person name="Roy S."/>
            <person name="Uddin K.S."/>
            <person name="Rabeya T."/>
            <person name="Hossain A.S."/>
            <person name="Chowdhury A."/>
            <person name="Snigdha A.R."/>
            <person name="Mortoza M.S."/>
            <person name="Matin S.A."/>
            <person name="Hoque S.M.E."/>
            <person name="Islam M.K."/>
            <person name="Roy D.K."/>
            <person name="Haider R."/>
            <person name="Moosa M.M."/>
            <person name="Elias S.M."/>
            <person name="Hasan A.M."/>
            <person name="Jahan S."/>
            <person name="Shafiuddin M."/>
            <person name="Mahmood N."/>
            <person name="Shommy N.S."/>
        </authorList>
    </citation>
    <scope>NUCLEOTIDE SEQUENCE [LARGE SCALE GENOMIC DNA]</scope>
    <source>
        <strain evidence="3">cv. O-4</strain>
    </source>
</reference>
<dbReference type="AlphaFoldDB" id="A0A1R3L3B5"/>
<evidence type="ECO:0000313" key="3">
    <source>
        <dbReference type="Proteomes" id="UP000187203"/>
    </source>
</evidence>
<sequence length="257" mass="26089">VPGDYPGNRIGSGSTSTQASDVVCHGLDFAIVKLGSNLRHLNAIAALAVTEGRELGGGVVGVLAGQTRVLGRDAGAVGAVAACAGGDVALLDATTVDALAHGHQVLVLGKAVLGLLRMQPGGDVLHVRLAEHAGKALHHRVLALVVLELQQLLDQVLGMLAGQLGLDGHRRIAVGRMACRADGGVAGLALRQIGLGRLRLSRGSRCLASGESGKGGGCSKNGSRQQRGKQLHIEGVVLLLKAQNSADSTMGPPVIDI</sequence>
<dbReference type="EMBL" id="AWUE01003152">
    <property type="protein sequence ID" value="OMP13821.1"/>
    <property type="molecule type" value="Genomic_DNA"/>
</dbReference>